<dbReference type="Gene3D" id="2.40.50.140">
    <property type="entry name" value="Nucleic acid-binding proteins"/>
    <property type="match status" value="1"/>
</dbReference>
<dbReference type="SUPFAM" id="SSF50249">
    <property type="entry name" value="Nucleic acid-binding proteins"/>
    <property type="match status" value="1"/>
</dbReference>
<accession>A0A9W7BK48</accession>
<gene>
    <name evidence="3" type="ORF">TrVE_jg10884</name>
</gene>
<dbReference type="InterPro" id="IPR012340">
    <property type="entry name" value="NA-bd_OB-fold"/>
</dbReference>
<dbReference type="Gene3D" id="3.40.50.720">
    <property type="entry name" value="NAD(P)-binding Rossmann-like Domain"/>
    <property type="match status" value="2"/>
</dbReference>
<dbReference type="AlphaFoldDB" id="A0A9W7BK48"/>
<evidence type="ECO:0000256" key="1">
    <source>
        <dbReference type="SAM" id="MobiDB-lite"/>
    </source>
</evidence>
<sequence length="630" mass="70153">MQHANTTSNTTSNSNYNLNSNNSSSNNLPPNHSKNRTSTPAPSPSPSKNSLSLPNPIALGRLTRKILTSPIYLEGFSPVPPPYLPQTPPSSPSKPTILIIGSTGSLGLTVVRRLNLSNSYKLKVLVRDIYSQTVDNLGYTVSYSYGDVRDVEAMGVGVTDVDKVVYVAAGVEKDETDVGGGRGEGEMEGTVTFWNGGRGFGFIRGEGMERIYVHWRSLERTTGDGKRELKKGDRVAFKLGSREKFSNNTLYNLVTNGGRYNTPSGWRDVEVATKIRRIPSRVDASKSVNYVGLNNVLRSLQDVRYVDYDESPKRTLFRFKKPKRVSDVNKWTVESVNGNVPAQWWNWKQNNALNGVWKGKGFKGFKVRLLSGRLSTREAGVGVDFSGFGGFTIKMMGDGKDYECIVREGGEEYSSKVTTVVNPSTGRGKFTNVVIGFDTFKSESGAPLPQKNITQVGFSYDGGGEFYISLSYMKLYRKEKRQTPEFLFVSDGRLPVEVKGEMVNDGLEQIEEEGSSELFDEEEEGKSVRERKRERYWKWKGEESLKSSGVPFSVIRVLGYEEESQYTRSKLKLQKHNKNLTKVTRLDVADAVLKSLGDERACNKVLYLTRGEGGREVADDILEGADDQED</sequence>
<dbReference type="InterPro" id="IPR036291">
    <property type="entry name" value="NAD(P)-bd_dom_sf"/>
</dbReference>
<dbReference type="SMART" id="SM00357">
    <property type="entry name" value="CSP"/>
    <property type="match status" value="1"/>
</dbReference>
<dbReference type="InterPro" id="IPR002059">
    <property type="entry name" value="CSP_DNA-bd"/>
</dbReference>
<dbReference type="GO" id="GO:0003676">
    <property type="term" value="F:nucleic acid binding"/>
    <property type="evidence" value="ECO:0007669"/>
    <property type="project" value="InterPro"/>
</dbReference>
<organism evidence="3 4">
    <name type="scientific">Triparma verrucosa</name>
    <dbReference type="NCBI Taxonomy" id="1606542"/>
    <lineage>
        <taxon>Eukaryota</taxon>
        <taxon>Sar</taxon>
        <taxon>Stramenopiles</taxon>
        <taxon>Ochrophyta</taxon>
        <taxon>Bolidophyceae</taxon>
        <taxon>Parmales</taxon>
        <taxon>Triparmaceae</taxon>
        <taxon>Triparma</taxon>
    </lineage>
</organism>
<dbReference type="InterPro" id="IPR011129">
    <property type="entry name" value="CSD"/>
</dbReference>
<proteinExistence type="predicted"/>
<dbReference type="InterPro" id="IPR008979">
    <property type="entry name" value="Galactose-bd-like_sf"/>
</dbReference>
<feature type="compositionally biased region" description="Low complexity" evidence="1">
    <location>
        <begin position="46"/>
        <end position="55"/>
    </location>
</feature>
<dbReference type="PROSITE" id="PS51857">
    <property type="entry name" value="CSD_2"/>
    <property type="match status" value="1"/>
</dbReference>
<feature type="region of interest" description="Disordered" evidence="1">
    <location>
        <begin position="1"/>
        <end position="55"/>
    </location>
</feature>
<evidence type="ECO:0000259" key="2">
    <source>
        <dbReference type="PROSITE" id="PS51857"/>
    </source>
</evidence>
<feature type="compositionally biased region" description="Low complexity" evidence="1">
    <location>
        <begin position="1"/>
        <end position="31"/>
    </location>
</feature>
<protein>
    <recommendedName>
        <fullName evidence="2">CSD domain-containing protein</fullName>
    </recommendedName>
</protein>
<keyword evidence="4" id="KW-1185">Reference proteome</keyword>
<name>A0A9W7BK48_9STRA</name>
<evidence type="ECO:0000313" key="4">
    <source>
        <dbReference type="Proteomes" id="UP001165160"/>
    </source>
</evidence>
<reference evidence="4" key="1">
    <citation type="journal article" date="2023" name="Commun. Biol.">
        <title>Genome analysis of Parmales, the sister group of diatoms, reveals the evolutionary specialization of diatoms from phago-mixotrophs to photoautotrophs.</title>
        <authorList>
            <person name="Ban H."/>
            <person name="Sato S."/>
            <person name="Yoshikawa S."/>
            <person name="Yamada K."/>
            <person name="Nakamura Y."/>
            <person name="Ichinomiya M."/>
            <person name="Sato N."/>
            <person name="Blanc-Mathieu R."/>
            <person name="Endo H."/>
            <person name="Kuwata A."/>
            <person name="Ogata H."/>
        </authorList>
    </citation>
    <scope>NUCLEOTIDE SEQUENCE [LARGE SCALE GENOMIC DNA]</scope>
    <source>
        <strain evidence="4">NIES 3699</strain>
    </source>
</reference>
<dbReference type="PANTHER" id="PTHR15020:SF50">
    <property type="entry name" value="UPF0659 PROTEIN YMR090W"/>
    <property type="match status" value="1"/>
</dbReference>
<comment type="caution">
    <text evidence="3">The sequence shown here is derived from an EMBL/GenBank/DDBJ whole genome shotgun (WGS) entry which is preliminary data.</text>
</comment>
<dbReference type="Proteomes" id="UP001165160">
    <property type="component" value="Unassembled WGS sequence"/>
</dbReference>
<dbReference type="SUPFAM" id="SSF51735">
    <property type="entry name" value="NAD(P)-binding Rossmann-fold domains"/>
    <property type="match status" value="1"/>
</dbReference>
<dbReference type="Pfam" id="PF00313">
    <property type="entry name" value="CSD"/>
    <property type="match status" value="1"/>
</dbReference>
<dbReference type="PANTHER" id="PTHR15020">
    <property type="entry name" value="FLAVIN REDUCTASE-RELATED"/>
    <property type="match status" value="1"/>
</dbReference>
<feature type="domain" description="CSD" evidence="2">
    <location>
        <begin position="186"/>
        <end position="277"/>
    </location>
</feature>
<dbReference type="EMBL" id="BRXX01000131">
    <property type="protein sequence ID" value="GMH92681.1"/>
    <property type="molecule type" value="Genomic_DNA"/>
</dbReference>
<evidence type="ECO:0000313" key="3">
    <source>
        <dbReference type="EMBL" id="GMH92681.1"/>
    </source>
</evidence>
<dbReference type="SUPFAM" id="SSF49785">
    <property type="entry name" value="Galactose-binding domain-like"/>
    <property type="match status" value="1"/>
</dbReference>